<dbReference type="EMBL" id="MIKE01000023">
    <property type="protein sequence ID" value="OHT44852.1"/>
    <property type="molecule type" value="Genomic_DNA"/>
</dbReference>
<dbReference type="STRING" id="1278819.BHE19_09020"/>
<dbReference type="EMBL" id="MUHG01000035">
    <property type="protein sequence ID" value="OXB14866.1"/>
    <property type="molecule type" value="Genomic_DNA"/>
</dbReference>
<comment type="caution">
    <text evidence="6">The sequence shown here is derived from an EMBL/GenBank/DDBJ whole genome shotgun (WGS) entry which is preliminary data.</text>
</comment>
<dbReference type="Pfam" id="PF18962">
    <property type="entry name" value="Por_Secre_tail"/>
    <property type="match status" value="1"/>
</dbReference>
<accession>A0A1S1J2J7</accession>
<evidence type="ECO:0000313" key="6">
    <source>
        <dbReference type="EMBL" id="OHT44852.1"/>
    </source>
</evidence>
<keyword evidence="3" id="KW-0677">Repeat</keyword>
<keyword evidence="1" id="KW-0433">Leucine-rich repeat</keyword>
<dbReference type="OrthoDB" id="3179827at2"/>
<feature type="chain" id="PRO_5010313056" description="Secretion system C-terminal sorting domain-containing protein" evidence="4">
    <location>
        <begin position="19"/>
        <end position="1947"/>
    </location>
</feature>
<dbReference type="GO" id="GO:0035591">
    <property type="term" value="F:signaling adaptor activity"/>
    <property type="evidence" value="ECO:0007669"/>
    <property type="project" value="TreeGrafter"/>
</dbReference>
<evidence type="ECO:0000256" key="2">
    <source>
        <dbReference type="ARBA" id="ARBA00022729"/>
    </source>
</evidence>
<evidence type="ECO:0000256" key="1">
    <source>
        <dbReference type="ARBA" id="ARBA00022614"/>
    </source>
</evidence>
<dbReference type="PANTHER" id="PTHR47566">
    <property type="match status" value="1"/>
</dbReference>
<feature type="domain" description="Secretion system C-terminal sorting" evidence="5">
    <location>
        <begin position="1876"/>
        <end position="1946"/>
    </location>
</feature>
<evidence type="ECO:0000313" key="9">
    <source>
        <dbReference type="Proteomes" id="UP000198319"/>
    </source>
</evidence>
<dbReference type="SUPFAM" id="SSF52058">
    <property type="entry name" value="L domain-like"/>
    <property type="match status" value="6"/>
</dbReference>
<evidence type="ECO:0000256" key="3">
    <source>
        <dbReference type="ARBA" id="ARBA00022737"/>
    </source>
</evidence>
<evidence type="ECO:0000313" key="7">
    <source>
        <dbReference type="EMBL" id="OXB14866.1"/>
    </source>
</evidence>
<dbReference type="InterPro" id="IPR052574">
    <property type="entry name" value="CDIRP"/>
</dbReference>
<dbReference type="Proteomes" id="UP000198319">
    <property type="component" value="Unassembled WGS sequence"/>
</dbReference>
<feature type="signal peptide" evidence="4">
    <location>
        <begin position="1"/>
        <end position="18"/>
    </location>
</feature>
<dbReference type="Gene3D" id="3.80.10.10">
    <property type="entry name" value="Ribonuclease Inhibitor"/>
    <property type="match status" value="8"/>
</dbReference>
<reference evidence="6" key="2">
    <citation type="submission" date="2016-09" db="EMBL/GenBank/DDBJ databases">
        <authorList>
            <person name="Capua I."/>
            <person name="De Benedictis P."/>
            <person name="Joannis T."/>
            <person name="Lombin L.H."/>
            <person name="Cattoli G."/>
        </authorList>
    </citation>
    <scope>NUCLEOTIDE SEQUENCE [LARGE SCALE GENOMIC DNA]</scope>
    <source>
        <strain evidence="6">MSU</strain>
    </source>
</reference>
<proteinExistence type="predicted"/>
<dbReference type="SMART" id="SM00365">
    <property type="entry name" value="LRR_SD22"/>
    <property type="match status" value="15"/>
</dbReference>
<dbReference type="InterPro" id="IPR032675">
    <property type="entry name" value="LRR_dom_sf"/>
</dbReference>
<evidence type="ECO:0000313" key="8">
    <source>
        <dbReference type="Proteomes" id="UP000180252"/>
    </source>
</evidence>
<sequence length="1947" mass="212842">MKKKLLILLCLISLSAFAQTTLIPDQNFEQKLISLGLDTVLDGKVLTSNISSVTSLDVSSSSIKSLRGLHAFTNLETLNCSNNELTGLDLSLSRKLSTLICHSNKIQSLDFKQNPLLRNLDCQSNLINYLDISKNEYLTQLYCSKNKLTSLNITKNFNLQGLYCSDNVLYTLNLTNNNVLVNLVCNNNRLKSLDLSKNTLLVDLYCENNRITSLDVTRQNKLRNVNLNSNELINLNLKNGNNQLLNTNNLSFLRNPQLACIQVDNTLFSNTNWQDVKDLAASYSVDCPLYTFIPDSNFENTLIALGIDSGTPDRKVLTSNISSVTTLDLGVNTTIEDLTGIQDFTALQTLICHGNTGEVINGGNGKLKILDISKNVNLTTLDCSYNQLINLDVTKNPLLVSLKCNVNRFDKIDVTKNVNLDYLDVSSNSIFQLDVSKIPTLRYLRADNTKLTYLDISSNPNMVGLFCNNSDLRSLNLKNGNNQLISAQDINFKGNPNLNCIQVDNAVNATTNWSAAKDAATNYSTECVNDSFTLIPDSNFENALITLGIDAGVPDGKILTSKVSSVTKLDLGTNTTITDLTGIQDFKALEWLVCQGNTGRAGDGGNGKLKTLDVSKNTNLTILECSFNQLTNLDVTHNPLLRSLRCSVNKLTAIDVSQNTKLDDLDVGSNQITTLDVSKIPTLRFLTAESTKLTTLDLSSNPALVGLFCRSSDLTSLNLRNGKNQLIVPQSITFTGNPNLTCIQVDDAAFSTANWSAAKDASAIYSNQCQTGPYTLIPDSNFESALISLGIDSGVPDGKVLTSNVSSVTKLDLGTNATITDLTGIQDFTALQRLICHGNFGHMDTGGNGKLTTIDVTRNTKLIALDISYNKITALDVSKNPLLISLKCSVNKLTKIDVSQNIKLDNLDISNNYITQLDISKIPTLRYLSADYTKLTALDISSNPVMVGLFCNNSTLTSLNLKNGQNQLIAAQSINFKENPNLTCIQVDNAVNSTANWSAAKDASANYSNECQTGPYTLIPDSNFENALISLGIDSGVPDGKVLTSNVSSVTKLDLGTNATITDLTGIQDFTALQWLICHGNFGHMDTGGNGKLTTIDVSKNTKLTVLDVSFNKITNLDVTNNPLLISLSCNVNKLTAINVSKNTKLDNLNISNNHITQLDISKIPTLRYLSAHYTKLTALDISSNPVMVGLFCNNSTLTSLNLKNGRNQLIAAQSIDFKENPYLTCIQVDNAVNSTANWSAAKDASANYSNECQTVLYTLIPDSNFEKKLIQLGIDSGTPDGRVLTSSVKTVMSLDVSLSNITDLTGLEDFTSLTSLKCQANYTLKALDVTKNIHLTTLDCSNNYLITTLDVSKNTALVDLNCYYNKLSTLDVSANTNLTTLQCSSNKLTNLNVSNNKALTKLDLGYNLVSNLDVSQNTKLTSLTCTSNQISNLNISLNTKLTELWAGNNKYDVLDVSNNTALTSLICNTNQLTSIDISKNTALTRLLVYQNKITSIDISNNPLLSSFDCNSNLITNLNVSKNIDLNFLYCDNNKLTVLDVSANTKLGTFDCANNLLTNLDVSNNKNLRSLECESNKLVNLNLKNGNNYRFDPFPGSDPNFILYRIDFRNNPDLTCIQVDDAYYSNEKWSTRKDPKAKFSEDCNNSTLITDSNFEDFLIAAGIDTDGKNGKVATSSIANIKVLDISNSNISDLKGIENFTALEKFICKGNLITTVDMSNNTQLNYLDVSNNPLTSVNVSKNKLLKEFYCNGIQIILKKSTSTSSRLTTLDVSNNTLLTNLNCSNNQLSSLDLSKNTNLTEVNCSNNLLTDLNLQSGNNGILVNLNLKNNTQLTCIKVDNPSSSTATWTDAKDEIAKYSATCRTLETNEQVFNNINIYPNPSHGELYITNVSVTKATIYDSLGKLVKVVSLKGDTQENYIDLKGIAQGVYYIFIENPEAHTVKKIIIK</sequence>
<dbReference type="NCBIfam" id="TIGR04183">
    <property type="entry name" value="Por_Secre_tail"/>
    <property type="match status" value="1"/>
</dbReference>
<evidence type="ECO:0000259" key="5">
    <source>
        <dbReference type="Pfam" id="PF18962"/>
    </source>
</evidence>
<reference evidence="8" key="1">
    <citation type="submission" date="2016-09" db="EMBL/GenBank/DDBJ databases">
        <authorList>
            <person name="Chen S."/>
            <person name="Walker E."/>
        </authorList>
    </citation>
    <scope>NUCLEOTIDE SEQUENCE [LARGE SCALE GENOMIC DNA]</scope>
    <source>
        <strain evidence="8">MSU</strain>
    </source>
</reference>
<gene>
    <name evidence="7" type="ORF">B0A71_21225</name>
    <name evidence="6" type="ORF">BHE19_09020</name>
</gene>
<dbReference type="Proteomes" id="UP000180252">
    <property type="component" value="Unassembled WGS sequence"/>
</dbReference>
<evidence type="ECO:0000256" key="4">
    <source>
        <dbReference type="SAM" id="SignalP"/>
    </source>
</evidence>
<organism evidence="6 8">
    <name type="scientific">Flavobacterium tructae</name>
    <dbReference type="NCBI Taxonomy" id="1114873"/>
    <lineage>
        <taxon>Bacteria</taxon>
        <taxon>Pseudomonadati</taxon>
        <taxon>Bacteroidota</taxon>
        <taxon>Flavobacteriia</taxon>
        <taxon>Flavobacteriales</taxon>
        <taxon>Flavobacteriaceae</taxon>
        <taxon>Flavobacterium</taxon>
    </lineage>
</organism>
<dbReference type="RefSeq" id="WP_070907206.1">
    <property type="nucleotide sequence ID" value="NZ_MIKE01000023.1"/>
</dbReference>
<dbReference type="InterPro" id="IPR026444">
    <property type="entry name" value="Secre_tail"/>
</dbReference>
<dbReference type="PANTHER" id="PTHR47566:SF1">
    <property type="entry name" value="PROTEIN NUD1"/>
    <property type="match status" value="1"/>
</dbReference>
<name>A0A1S1J2J7_9FLAO</name>
<protein>
    <recommendedName>
        <fullName evidence="5">Secretion system C-terminal sorting domain-containing protein</fullName>
    </recommendedName>
</protein>
<keyword evidence="9" id="KW-1185">Reference proteome</keyword>
<keyword evidence="2 4" id="KW-0732">Signal</keyword>
<reference evidence="7 9" key="3">
    <citation type="submission" date="2016-11" db="EMBL/GenBank/DDBJ databases">
        <title>Whole genomes of Flavobacteriaceae.</title>
        <authorList>
            <person name="Stine C."/>
            <person name="Li C."/>
            <person name="Tadesse D."/>
        </authorList>
    </citation>
    <scope>NUCLEOTIDE SEQUENCE [LARGE SCALE GENOMIC DNA]</scope>
    <source>
        <strain evidence="7 9">ATCC BAA-2541</strain>
    </source>
</reference>